<dbReference type="Proteomes" id="UP000177507">
    <property type="component" value="Unassembled WGS sequence"/>
</dbReference>
<reference evidence="1 2" key="1">
    <citation type="journal article" date="2016" name="Nat. Commun.">
        <title>Thousands of microbial genomes shed light on interconnected biogeochemical processes in an aquifer system.</title>
        <authorList>
            <person name="Anantharaman K."/>
            <person name="Brown C.T."/>
            <person name="Hug L.A."/>
            <person name="Sharon I."/>
            <person name="Castelle C.J."/>
            <person name="Probst A.J."/>
            <person name="Thomas B.C."/>
            <person name="Singh A."/>
            <person name="Wilkins M.J."/>
            <person name="Karaoz U."/>
            <person name="Brodie E.L."/>
            <person name="Williams K.H."/>
            <person name="Hubbard S.S."/>
            <person name="Banfield J.F."/>
        </authorList>
    </citation>
    <scope>NUCLEOTIDE SEQUENCE [LARGE SCALE GENOMIC DNA]</scope>
</reference>
<proteinExistence type="predicted"/>
<name>A0A1F8ETL2_9BACT</name>
<dbReference type="STRING" id="1802668.A2831_01740"/>
<sequence>MEIGKVELKKILKEQREEFQAFIGTLAEDFTAQVKILAESVSDLQRQLIIIRDMVARNTEDIEAMKMDMLVIKEDIESIKYTLKKKVDLDEFASLEKRVLILERNR</sequence>
<dbReference type="EMBL" id="MGJI01000024">
    <property type="protein sequence ID" value="OGN04202.1"/>
    <property type="molecule type" value="Genomic_DNA"/>
</dbReference>
<organism evidence="1 2">
    <name type="scientific">Candidatus Yanofskybacteria bacterium RIFCSPHIGHO2_01_FULL_44_17</name>
    <dbReference type="NCBI Taxonomy" id="1802668"/>
    <lineage>
        <taxon>Bacteria</taxon>
        <taxon>Candidatus Yanofskyibacteriota</taxon>
    </lineage>
</organism>
<accession>A0A1F8ETL2</accession>
<gene>
    <name evidence="1" type="ORF">A2831_01740</name>
</gene>
<comment type="caution">
    <text evidence="1">The sequence shown here is derived from an EMBL/GenBank/DDBJ whole genome shotgun (WGS) entry which is preliminary data.</text>
</comment>
<protein>
    <submittedName>
        <fullName evidence="1">Uncharacterized protein</fullName>
    </submittedName>
</protein>
<dbReference type="AlphaFoldDB" id="A0A1F8ETL2"/>
<evidence type="ECO:0000313" key="2">
    <source>
        <dbReference type="Proteomes" id="UP000177507"/>
    </source>
</evidence>
<evidence type="ECO:0000313" key="1">
    <source>
        <dbReference type="EMBL" id="OGN04202.1"/>
    </source>
</evidence>